<dbReference type="Proteomes" id="UP000268093">
    <property type="component" value="Unassembled WGS sequence"/>
</dbReference>
<evidence type="ECO:0000313" key="2">
    <source>
        <dbReference type="Proteomes" id="UP000268093"/>
    </source>
</evidence>
<keyword evidence="2" id="KW-1185">Reference proteome</keyword>
<name>A0A433CZ46_9FUNG</name>
<gene>
    <name evidence="1" type="ORF">BC936DRAFT_136622</name>
</gene>
<protein>
    <submittedName>
        <fullName evidence="1">Uncharacterized protein</fullName>
    </submittedName>
</protein>
<reference evidence="1 2" key="1">
    <citation type="journal article" date="2018" name="New Phytol.">
        <title>Phylogenomics of Endogonaceae and evolution of mycorrhizas within Mucoromycota.</title>
        <authorList>
            <person name="Chang Y."/>
            <person name="Desiro A."/>
            <person name="Na H."/>
            <person name="Sandor L."/>
            <person name="Lipzen A."/>
            <person name="Clum A."/>
            <person name="Barry K."/>
            <person name="Grigoriev I.V."/>
            <person name="Martin F.M."/>
            <person name="Stajich J.E."/>
            <person name="Smith M.E."/>
            <person name="Bonito G."/>
            <person name="Spatafora J.W."/>
        </authorList>
    </citation>
    <scope>NUCLEOTIDE SEQUENCE [LARGE SCALE GENOMIC DNA]</scope>
    <source>
        <strain evidence="1 2">GMNB39</strain>
    </source>
</reference>
<proteinExistence type="predicted"/>
<sequence>MAATTHHHVSKLTESGMLLLGEVLFGGHLQSRAAFAKLHSNFAYCIPCAKKTSTFIKKFKETLEKETQNEIKKFK</sequence>
<dbReference type="OrthoDB" id="5563272at2759"/>
<evidence type="ECO:0000313" key="1">
    <source>
        <dbReference type="EMBL" id="RUP43860.1"/>
    </source>
</evidence>
<dbReference type="AlphaFoldDB" id="A0A433CZ46"/>
<accession>A0A433CZ46</accession>
<comment type="caution">
    <text evidence="1">The sequence shown here is derived from an EMBL/GenBank/DDBJ whole genome shotgun (WGS) entry which is preliminary data.</text>
</comment>
<organism evidence="1 2">
    <name type="scientific">Jimgerdemannia flammicorona</name>
    <dbReference type="NCBI Taxonomy" id="994334"/>
    <lineage>
        <taxon>Eukaryota</taxon>
        <taxon>Fungi</taxon>
        <taxon>Fungi incertae sedis</taxon>
        <taxon>Mucoromycota</taxon>
        <taxon>Mucoromycotina</taxon>
        <taxon>Endogonomycetes</taxon>
        <taxon>Endogonales</taxon>
        <taxon>Endogonaceae</taxon>
        <taxon>Jimgerdemannia</taxon>
    </lineage>
</organism>
<dbReference type="EMBL" id="RBNI01010150">
    <property type="protein sequence ID" value="RUP43860.1"/>
    <property type="molecule type" value="Genomic_DNA"/>
</dbReference>